<dbReference type="PROSITE" id="PS50011">
    <property type="entry name" value="PROTEIN_KINASE_DOM"/>
    <property type="match status" value="1"/>
</dbReference>
<dbReference type="PANTHER" id="PTHR43289">
    <property type="entry name" value="MITOGEN-ACTIVATED PROTEIN KINASE KINASE KINASE 20-RELATED"/>
    <property type="match status" value="1"/>
</dbReference>
<dbReference type="PANTHER" id="PTHR43289:SF6">
    <property type="entry name" value="SERINE_THREONINE-PROTEIN KINASE NEKL-3"/>
    <property type="match status" value="1"/>
</dbReference>
<dbReference type="InterPro" id="IPR017441">
    <property type="entry name" value="Protein_kinase_ATP_BS"/>
</dbReference>
<evidence type="ECO:0000313" key="11">
    <source>
        <dbReference type="Proteomes" id="UP001589788"/>
    </source>
</evidence>
<dbReference type="EC" id="2.7.11.1" evidence="1"/>
<sequence length="332" mass="36642">MARHQVGQLVDHYELVELLGEGGYAEAWLAHDRKASDRPVVVKFPYPELFGDPALFQRYRREAEIARRLDHPNVQRALDDGQHRSEPYLVLEYVAGPTLRAWLRAHPGPLPLDQVIAWATQLAEALAYLHRHGIVHRDLKPENVLVGPGNTLKVTDFGTAVARGARRLTWKHLSQALGTPDYMAPEQVQGSRGDQRSDLYAWGVLVYELACGRVPFEGDSPLSVMAAHLQADPIPPERHRRDLPPGLGAVILHAMRRYPEHRYQSADELLADLARLDQLDAATYPRDPEPPMGAGTAAALASGRRTLALAALIAVAFVALATLAVVLAVVLR</sequence>
<evidence type="ECO:0000256" key="3">
    <source>
        <dbReference type="ARBA" id="ARBA00022679"/>
    </source>
</evidence>
<reference evidence="10 11" key="1">
    <citation type="submission" date="2024-09" db="EMBL/GenBank/DDBJ databases">
        <authorList>
            <person name="Sun Q."/>
            <person name="Mori K."/>
        </authorList>
    </citation>
    <scope>NUCLEOTIDE SEQUENCE [LARGE SCALE GENOMIC DNA]</scope>
    <source>
        <strain evidence="10 11">JCM 15389</strain>
    </source>
</reference>
<feature type="domain" description="Protein kinase" evidence="9">
    <location>
        <begin position="13"/>
        <end position="276"/>
    </location>
</feature>
<keyword evidence="6 7" id="KW-0067">ATP-binding</keyword>
<dbReference type="GO" id="GO:0004674">
    <property type="term" value="F:protein serine/threonine kinase activity"/>
    <property type="evidence" value="ECO:0007669"/>
    <property type="project" value="UniProtKB-EC"/>
</dbReference>
<dbReference type="InterPro" id="IPR011009">
    <property type="entry name" value="Kinase-like_dom_sf"/>
</dbReference>
<dbReference type="Proteomes" id="UP001589788">
    <property type="component" value="Unassembled WGS sequence"/>
</dbReference>
<evidence type="ECO:0000256" key="1">
    <source>
        <dbReference type="ARBA" id="ARBA00012513"/>
    </source>
</evidence>
<evidence type="ECO:0000256" key="8">
    <source>
        <dbReference type="SAM" id="Phobius"/>
    </source>
</evidence>
<dbReference type="PROSITE" id="PS00108">
    <property type="entry name" value="PROTEIN_KINASE_ST"/>
    <property type="match status" value="1"/>
</dbReference>
<evidence type="ECO:0000256" key="6">
    <source>
        <dbReference type="ARBA" id="ARBA00022840"/>
    </source>
</evidence>
<dbReference type="EMBL" id="JBHLYQ010000004">
    <property type="protein sequence ID" value="MFC0080755.1"/>
    <property type="molecule type" value="Genomic_DNA"/>
</dbReference>
<dbReference type="InterPro" id="IPR008271">
    <property type="entry name" value="Ser/Thr_kinase_AS"/>
</dbReference>
<dbReference type="Pfam" id="PF00069">
    <property type="entry name" value="Pkinase"/>
    <property type="match status" value="1"/>
</dbReference>
<dbReference type="InterPro" id="IPR000719">
    <property type="entry name" value="Prot_kinase_dom"/>
</dbReference>
<evidence type="ECO:0000256" key="7">
    <source>
        <dbReference type="PROSITE-ProRule" id="PRU10141"/>
    </source>
</evidence>
<dbReference type="RefSeq" id="WP_377787272.1">
    <property type="nucleotide sequence ID" value="NZ_JBHLYQ010000004.1"/>
</dbReference>
<evidence type="ECO:0000256" key="4">
    <source>
        <dbReference type="ARBA" id="ARBA00022741"/>
    </source>
</evidence>
<evidence type="ECO:0000313" key="10">
    <source>
        <dbReference type="EMBL" id="MFC0080755.1"/>
    </source>
</evidence>
<accession>A0ABV6BZ95</accession>
<keyword evidence="11" id="KW-1185">Reference proteome</keyword>
<dbReference type="Gene3D" id="1.10.510.10">
    <property type="entry name" value="Transferase(Phosphotransferase) domain 1"/>
    <property type="match status" value="1"/>
</dbReference>
<keyword evidence="5 10" id="KW-0418">Kinase</keyword>
<evidence type="ECO:0000256" key="2">
    <source>
        <dbReference type="ARBA" id="ARBA00022527"/>
    </source>
</evidence>
<gene>
    <name evidence="10" type="ORF">ACFFRE_01105</name>
</gene>
<dbReference type="CDD" id="cd14014">
    <property type="entry name" value="STKc_PknB_like"/>
    <property type="match status" value="1"/>
</dbReference>
<dbReference type="Gene3D" id="3.30.200.20">
    <property type="entry name" value="Phosphorylase Kinase, domain 1"/>
    <property type="match status" value="1"/>
</dbReference>
<evidence type="ECO:0000256" key="5">
    <source>
        <dbReference type="ARBA" id="ARBA00022777"/>
    </source>
</evidence>
<keyword evidence="8" id="KW-0472">Membrane</keyword>
<dbReference type="PROSITE" id="PS00107">
    <property type="entry name" value="PROTEIN_KINASE_ATP"/>
    <property type="match status" value="1"/>
</dbReference>
<dbReference type="SUPFAM" id="SSF56112">
    <property type="entry name" value="Protein kinase-like (PK-like)"/>
    <property type="match status" value="1"/>
</dbReference>
<feature type="transmembrane region" description="Helical" evidence="8">
    <location>
        <begin position="307"/>
        <end position="331"/>
    </location>
</feature>
<protein>
    <recommendedName>
        <fullName evidence="1">non-specific serine/threonine protein kinase</fullName>
        <ecNumber evidence="1">2.7.11.1</ecNumber>
    </recommendedName>
</protein>
<keyword evidence="8" id="KW-0812">Transmembrane</keyword>
<keyword evidence="3 10" id="KW-0808">Transferase</keyword>
<name>A0ABV6BZ95_9ACTN</name>
<keyword evidence="2" id="KW-0723">Serine/threonine-protein kinase</keyword>
<keyword evidence="4 7" id="KW-0547">Nucleotide-binding</keyword>
<organism evidence="10 11">
    <name type="scientific">Aciditerrimonas ferrireducens</name>
    <dbReference type="NCBI Taxonomy" id="667306"/>
    <lineage>
        <taxon>Bacteria</taxon>
        <taxon>Bacillati</taxon>
        <taxon>Actinomycetota</taxon>
        <taxon>Acidimicrobiia</taxon>
        <taxon>Acidimicrobiales</taxon>
        <taxon>Acidimicrobiaceae</taxon>
        <taxon>Aciditerrimonas</taxon>
    </lineage>
</organism>
<dbReference type="SMART" id="SM00220">
    <property type="entry name" value="S_TKc"/>
    <property type="match status" value="1"/>
</dbReference>
<keyword evidence="8" id="KW-1133">Transmembrane helix</keyword>
<feature type="binding site" evidence="7">
    <location>
        <position position="43"/>
    </location>
    <ligand>
        <name>ATP</name>
        <dbReference type="ChEBI" id="CHEBI:30616"/>
    </ligand>
</feature>
<comment type="caution">
    <text evidence="10">The sequence shown here is derived from an EMBL/GenBank/DDBJ whole genome shotgun (WGS) entry which is preliminary data.</text>
</comment>
<evidence type="ECO:0000259" key="9">
    <source>
        <dbReference type="PROSITE" id="PS50011"/>
    </source>
</evidence>
<proteinExistence type="predicted"/>